<accession>A0A0G4GCK1</accession>
<sequence>MAGREIVWKRGQNGRGERRAGLEEQEVRTKRQGGTKGRAGRGTGGNKTAGEDEGQGWKRNRGQQNGRGERRA</sequence>
<name>A0A0G4GCK1_9ALVE</name>
<evidence type="ECO:0000313" key="2">
    <source>
        <dbReference type="EMBL" id="CEM27001.1"/>
    </source>
</evidence>
<evidence type="ECO:0000256" key="1">
    <source>
        <dbReference type="SAM" id="MobiDB-lite"/>
    </source>
</evidence>
<gene>
    <name evidence="2" type="ORF">Cvel_21295</name>
</gene>
<feature type="compositionally biased region" description="Gly residues" evidence="1">
    <location>
        <begin position="34"/>
        <end position="47"/>
    </location>
</feature>
<dbReference type="EMBL" id="CDMZ01001085">
    <property type="protein sequence ID" value="CEM27001.1"/>
    <property type="molecule type" value="Genomic_DNA"/>
</dbReference>
<proteinExistence type="predicted"/>
<dbReference type="AlphaFoldDB" id="A0A0G4GCK1"/>
<reference evidence="2" key="1">
    <citation type="submission" date="2014-11" db="EMBL/GenBank/DDBJ databases">
        <authorList>
            <person name="Otto D Thomas"/>
            <person name="Naeem Raeece"/>
        </authorList>
    </citation>
    <scope>NUCLEOTIDE SEQUENCE</scope>
</reference>
<protein>
    <submittedName>
        <fullName evidence="2">Uncharacterized protein</fullName>
    </submittedName>
</protein>
<organism evidence="2">
    <name type="scientific">Chromera velia CCMP2878</name>
    <dbReference type="NCBI Taxonomy" id="1169474"/>
    <lineage>
        <taxon>Eukaryota</taxon>
        <taxon>Sar</taxon>
        <taxon>Alveolata</taxon>
        <taxon>Colpodellida</taxon>
        <taxon>Chromeraceae</taxon>
        <taxon>Chromera</taxon>
    </lineage>
</organism>
<dbReference type="VEuPathDB" id="CryptoDB:Cvel_21295"/>
<feature type="region of interest" description="Disordered" evidence="1">
    <location>
        <begin position="1"/>
        <end position="72"/>
    </location>
</feature>
<feature type="compositionally biased region" description="Basic and acidic residues" evidence="1">
    <location>
        <begin position="15"/>
        <end position="29"/>
    </location>
</feature>